<organism evidence="1 2">
    <name type="scientific">Sphingobacterium paucimobilis HER1398</name>
    <dbReference type="NCBI Taxonomy" id="1346330"/>
    <lineage>
        <taxon>Bacteria</taxon>
        <taxon>Pseudomonadati</taxon>
        <taxon>Bacteroidota</taxon>
        <taxon>Sphingobacteriia</taxon>
        <taxon>Sphingobacteriales</taxon>
        <taxon>Sphingobacteriaceae</taxon>
        <taxon>Sphingobacterium</taxon>
    </lineage>
</organism>
<dbReference type="Pfam" id="PF19781">
    <property type="entry name" value="DUF6266"/>
    <property type="match status" value="1"/>
</dbReference>
<dbReference type="OrthoDB" id="665435at2"/>
<keyword evidence="2" id="KW-1185">Reference proteome</keyword>
<evidence type="ECO:0000313" key="2">
    <source>
        <dbReference type="Proteomes" id="UP000016584"/>
    </source>
</evidence>
<dbReference type="RefSeq" id="WP_021070820.1">
    <property type="nucleotide sequence ID" value="NZ_ATDL01000015.1"/>
</dbReference>
<dbReference type="EMBL" id="ATDL01000015">
    <property type="protein sequence ID" value="ERJ59325.1"/>
    <property type="molecule type" value="Genomic_DNA"/>
</dbReference>
<reference evidence="1 2" key="1">
    <citation type="journal article" date="2013" name="Genome Announc.">
        <title>The Draft Genome Sequence of Sphingomonas paucimobilis Strain HER1398 (Proteobacteria), Host to the Giant PAU Phage, Indicates That It Is a Member of the Genus Sphingobacterium (Bacteroidetes).</title>
        <authorList>
            <person name="White R.A.III."/>
            <person name="Suttle C.A."/>
        </authorList>
    </citation>
    <scope>NUCLEOTIDE SEQUENCE [LARGE SCALE GENOMIC DNA]</scope>
    <source>
        <strain evidence="1 2">HER1398</strain>
    </source>
</reference>
<proteinExistence type="predicted"/>
<evidence type="ECO:0000313" key="1">
    <source>
        <dbReference type="EMBL" id="ERJ59325.1"/>
    </source>
</evidence>
<dbReference type="STRING" id="1346330.M472_11125"/>
<protein>
    <submittedName>
        <fullName evidence="1">Uncharacterized protein</fullName>
    </submittedName>
</protein>
<accession>U2HVM4</accession>
<sequence length="213" mass="23568">MARFLKGITGAYTGKVGNVVGSSWRGIDYIRSLPKKSSKPASEDQIIQRTRFRMATNFLKSIKDILKIGFSDSKQRGRLGYNVAFQHFIGNAIQGTYPALTVDYSVVRIASGSLAPLMGLTMEESAPQQLTINWESQVNRFNAFADDEVVVLLYNVDENFFSVYEGVTRADATLEITLPASYVSKTIVGWSFNIHRDGVATSSSQYLGEIEVS</sequence>
<dbReference type="eggNOG" id="ENOG502Z9ST">
    <property type="taxonomic scope" value="Bacteria"/>
</dbReference>
<gene>
    <name evidence="1" type="ORF">M472_11125</name>
</gene>
<dbReference type="AlphaFoldDB" id="U2HVM4"/>
<dbReference type="PATRIC" id="fig|1346330.5.peg.2663"/>
<name>U2HVM4_9SPHI</name>
<dbReference type="InterPro" id="IPR046233">
    <property type="entry name" value="DUF6266"/>
</dbReference>
<comment type="caution">
    <text evidence="1">The sequence shown here is derived from an EMBL/GenBank/DDBJ whole genome shotgun (WGS) entry which is preliminary data.</text>
</comment>
<dbReference type="Proteomes" id="UP000016584">
    <property type="component" value="Unassembled WGS sequence"/>
</dbReference>